<evidence type="ECO:0000256" key="1">
    <source>
        <dbReference type="ARBA" id="ARBA00036993"/>
    </source>
</evidence>
<dbReference type="PANTHER" id="PTHR15854">
    <property type="entry name" value="THAP4 PROTEIN"/>
    <property type="match status" value="1"/>
</dbReference>
<organism evidence="3 4">
    <name type="scientific">Callorhinchus milii</name>
    <name type="common">Ghost shark</name>
    <dbReference type="NCBI Taxonomy" id="7868"/>
    <lineage>
        <taxon>Eukaryota</taxon>
        <taxon>Metazoa</taxon>
        <taxon>Chordata</taxon>
        <taxon>Craniata</taxon>
        <taxon>Vertebrata</taxon>
        <taxon>Chondrichthyes</taxon>
        <taxon>Holocephali</taxon>
        <taxon>Chimaeriformes</taxon>
        <taxon>Callorhinchidae</taxon>
        <taxon>Callorhinchus</taxon>
    </lineage>
</organism>
<dbReference type="Proteomes" id="UP000314986">
    <property type="component" value="Unassembled WGS sequence"/>
</dbReference>
<dbReference type="InterPro" id="IPR045165">
    <property type="entry name" value="Nitrobindin"/>
</dbReference>
<reference evidence="3" key="4">
    <citation type="submission" date="2025-08" db="UniProtKB">
        <authorList>
            <consortium name="Ensembl"/>
        </authorList>
    </citation>
    <scope>IDENTIFICATION</scope>
</reference>
<dbReference type="Pfam" id="PF08768">
    <property type="entry name" value="THAP4_heme-bd"/>
    <property type="match status" value="1"/>
</dbReference>
<feature type="domain" description="THAP4-like heme-binding" evidence="2">
    <location>
        <begin position="19"/>
        <end position="171"/>
    </location>
</feature>
<dbReference type="AlphaFoldDB" id="A0A4W3ITJ2"/>
<sequence length="173" mass="19901">TPLRFSYPWYNCVHIHPAIEPLWWMLGTWISESPGEGSFPSIRPFTYLEKVQITYVGQPMLNFSFNAFDPDTKKPMHRESGFIRIKPGTNKVAFISAQNTGVVEIEEGEVKDRELTLASQSVNRMSFAKEPHVQQITRTFRLTAEGKLEQTVFMATDQQPLTQHLHITYTRSP</sequence>
<dbReference type="InterPro" id="IPR012674">
    <property type="entry name" value="Calycin"/>
</dbReference>
<dbReference type="PANTHER" id="PTHR15854:SF4">
    <property type="entry name" value="PEROXYNITRITE ISOMERASE THAP4"/>
    <property type="match status" value="1"/>
</dbReference>
<evidence type="ECO:0000313" key="4">
    <source>
        <dbReference type="Proteomes" id="UP000314986"/>
    </source>
</evidence>
<name>A0A4W3ITJ2_CALMI</name>
<dbReference type="InterPro" id="IPR014878">
    <property type="entry name" value="THAP4-like_heme-bd"/>
</dbReference>
<reference evidence="3" key="5">
    <citation type="submission" date="2025-09" db="UniProtKB">
        <authorList>
            <consortium name="Ensembl"/>
        </authorList>
    </citation>
    <scope>IDENTIFICATION</scope>
</reference>
<gene>
    <name evidence="3" type="primary">thap4</name>
</gene>
<evidence type="ECO:0000259" key="2">
    <source>
        <dbReference type="Pfam" id="PF08768"/>
    </source>
</evidence>
<dbReference type="CDD" id="cd07828">
    <property type="entry name" value="lipocalin_heme-bd-THAP4-like"/>
    <property type="match status" value="1"/>
</dbReference>
<dbReference type="GeneTree" id="ENSGT00940000158447"/>
<keyword evidence="4" id="KW-1185">Reference proteome</keyword>
<reference evidence="4" key="2">
    <citation type="journal article" date="2007" name="PLoS Biol.">
        <title>Survey sequencing and comparative analysis of the elephant shark (Callorhinchus milii) genome.</title>
        <authorList>
            <person name="Venkatesh B."/>
            <person name="Kirkness E.F."/>
            <person name="Loh Y.H."/>
            <person name="Halpern A.L."/>
            <person name="Lee A.P."/>
            <person name="Johnson J."/>
            <person name="Dandona N."/>
            <person name="Viswanathan L.D."/>
            <person name="Tay A."/>
            <person name="Venter J.C."/>
            <person name="Strausberg R.L."/>
            <person name="Brenner S."/>
        </authorList>
    </citation>
    <scope>NUCLEOTIDE SEQUENCE [LARGE SCALE GENOMIC DNA]</scope>
</reference>
<dbReference type="SUPFAM" id="SSF50814">
    <property type="entry name" value="Lipocalins"/>
    <property type="match status" value="1"/>
</dbReference>
<protein>
    <submittedName>
        <fullName evidence="3">THAP domain containing 4</fullName>
    </submittedName>
</protein>
<accession>A0A4W3ITJ2</accession>
<comment type="catalytic activity">
    <reaction evidence="1">
        <text>peroxynitrite = nitrate</text>
        <dbReference type="Rhea" id="RHEA:63116"/>
        <dbReference type="ChEBI" id="CHEBI:17632"/>
        <dbReference type="ChEBI" id="CHEBI:25941"/>
    </reaction>
    <physiologicalReaction direction="left-to-right" evidence="1">
        <dbReference type="Rhea" id="RHEA:63117"/>
    </physiologicalReaction>
</comment>
<evidence type="ECO:0000313" key="3">
    <source>
        <dbReference type="Ensembl" id="ENSCMIP00000032702.1"/>
    </source>
</evidence>
<dbReference type="Gene3D" id="2.40.128.20">
    <property type="match status" value="1"/>
</dbReference>
<proteinExistence type="predicted"/>
<reference evidence="4" key="3">
    <citation type="journal article" date="2014" name="Nature">
        <title>Elephant shark genome provides unique insights into gnathostome evolution.</title>
        <authorList>
            <consortium name="International Elephant Shark Genome Sequencing Consortium"/>
            <person name="Venkatesh B."/>
            <person name="Lee A.P."/>
            <person name="Ravi V."/>
            <person name="Maurya A.K."/>
            <person name="Lian M.M."/>
            <person name="Swann J.B."/>
            <person name="Ohta Y."/>
            <person name="Flajnik M.F."/>
            <person name="Sutoh Y."/>
            <person name="Kasahara M."/>
            <person name="Hoon S."/>
            <person name="Gangu V."/>
            <person name="Roy S.W."/>
            <person name="Irimia M."/>
            <person name="Korzh V."/>
            <person name="Kondrychyn I."/>
            <person name="Lim Z.W."/>
            <person name="Tay B.H."/>
            <person name="Tohari S."/>
            <person name="Kong K.W."/>
            <person name="Ho S."/>
            <person name="Lorente-Galdos B."/>
            <person name="Quilez J."/>
            <person name="Marques-Bonet T."/>
            <person name="Raney B.J."/>
            <person name="Ingham P.W."/>
            <person name="Tay A."/>
            <person name="Hillier L.W."/>
            <person name="Minx P."/>
            <person name="Boehm T."/>
            <person name="Wilson R.K."/>
            <person name="Brenner S."/>
            <person name="Warren W.C."/>
        </authorList>
    </citation>
    <scope>NUCLEOTIDE SEQUENCE [LARGE SCALE GENOMIC DNA]</scope>
</reference>
<reference evidence="4" key="1">
    <citation type="journal article" date="2006" name="Science">
        <title>Ancient noncoding elements conserved in the human genome.</title>
        <authorList>
            <person name="Venkatesh B."/>
            <person name="Kirkness E.F."/>
            <person name="Loh Y.H."/>
            <person name="Halpern A.L."/>
            <person name="Lee A.P."/>
            <person name="Johnson J."/>
            <person name="Dandona N."/>
            <person name="Viswanathan L.D."/>
            <person name="Tay A."/>
            <person name="Venter J.C."/>
            <person name="Strausberg R.L."/>
            <person name="Brenner S."/>
        </authorList>
    </citation>
    <scope>NUCLEOTIDE SEQUENCE [LARGE SCALE GENOMIC DNA]</scope>
</reference>
<dbReference type="Ensembl" id="ENSCMIT00000033206.1">
    <property type="protein sequence ID" value="ENSCMIP00000032702.1"/>
    <property type="gene ID" value="ENSCMIG00000013983.1"/>
</dbReference>